<keyword evidence="3 4" id="KW-0648">Protein biosynthesis</keyword>
<dbReference type="SMART" id="SM00088">
    <property type="entry name" value="PINT"/>
    <property type="match status" value="1"/>
</dbReference>
<feature type="compositionally biased region" description="Acidic residues" evidence="5">
    <location>
        <begin position="275"/>
        <end position="292"/>
    </location>
</feature>
<dbReference type="VEuPathDB" id="FungiDB:SeMB42_g04947"/>
<feature type="compositionally biased region" description="Polar residues" evidence="5">
    <location>
        <begin position="33"/>
        <end position="47"/>
    </location>
</feature>
<dbReference type="Pfam" id="PF26569">
    <property type="entry name" value="EIF3CL_C"/>
    <property type="match status" value="1"/>
</dbReference>
<dbReference type="GO" id="GO:0005852">
    <property type="term" value="C:eukaryotic translation initiation factor 3 complex"/>
    <property type="evidence" value="ECO:0007669"/>
    <property type="project" value="UniProtKB-UniRule"/>
</dbReference>
<keyword evidence="2 4" id="KW-0396">Initiation factor</keyword>
<feature type="compositionally biased region" description="Acidic residues" evidence="5">
    <location>
        <begin position="103"/>
        <end position="112"/>
    </location>
</feature>
<dbReference type="GO" id="GO:0001732">
    <property type="term" value="P:formation of cytoplasmic translation initiation complex"/>
    <property type="evidence" value="ECO:0007669"/>
    <property type="project" value="UniProtKB-UniRule"/>
</dbReference>
<comment type="subunit">
    <text evidence="4">Component of the eukaryotic translation initiation factor 3 (eIF-3) complex.</text>
</comment>
<dbReference type="SUPFAM" id="SSF46785">
    <property type="entry name" value="Winged helix' DNA-binding domain"/>
    <property type="match status" value="1"/>
</dbReference>
<dbReference type="AlphaFoldDB" id="A0A507CTH4"/>
<dbReference type="PANTHER" id="PTHR13937:SF0">
    <property type="entry name" value="EUKARYOTIC TRANSLATION INITIATION FACTOR 3 SUBUNIT C-RELATED"/>
    <property type="match status" value="1"/>
</dbReference>
<dbReference type="GO" id="GO:0031369">
    <property type="term" value="F:translation initiation factor binding"/>
    <property type="evidence" value="ECO:0007669"/>
    <property type="project" value="InterPro"/>
</dbReference>
<dbReference type="InterPro" id="IPR000717">
    <property type="entry name" value="PCI_dom"/>
</dbReference>
<feature type="compositionally biased region" description="Basic and acidic residues" evidence="5">
    <location>
        <begin position="293"/>
        <end position="306"/>
    </location>
</feature>
<sequence>MSSRFFAADDSDSDDNESATSASSDEAEQEAANTQQKKQPFSRSNFLKSADSDDDDDSDEDSDRDETTDESDKDESGDEGGKLAKKPAKLAGKARFMKGAAETDSDDDDEEEDVKRVVRSARDKRFEDMRSAVKSLKNASKINDWIAIQNEFDRLNKLHSKAASVILKEGTPRFYIRALIRTEDLVKKWSSDENKDKTKKMNPSTSKAFTAMKQKIKKHNKMFEADIAKLRENFVDTDASQDEAEAAAAPPSDHSEDDMKEAKKGSSAFLKGTGDTDETTSDEEDGESDQDDAQAKGRDKFLKTGDNDSDAAPKVKKVKKPKKVLLPEDVEDEDEDKEFTVVGKGGKIPKLFDVTPDTLFKRLRELLEARGKKSTDKAVQVSNLKRLHEVAATAHAKIRVLLALIPAQFDSTLASLGFMNIEAWRNALQHISQLLALLEENPHIIVAEDAEGDDDETETDKKSKNGESIRLRGNVASFVDRLDDEFTKSLQNIDPHTTEYVDRLRDETTLYALIARSQQHFTRLRQSEYEAQLIMRRVEHVYYKPDNVIQTVEEATRKLYPVLATDPIPPDVVSALCTQLYKTTSDRIRTRALLCHVYHHALNNQFYKARDLLLMSHLQDTVQHTDIQTQILFNRTMVQIGLSAFRCGLFKEAHASLQDIQSTGKTKELLAQGIQMQRYNVEKTAEQERLEKSRLLPFHMHINLELLECVYLTCSMLLEIPYIAMTANDMKKKVISKQFRRMLDYNERQVFTGPPENTRDHIMAAAKALASGDWQKCTDLISSIKIWDLMPNAASIKDMLSRKIQEEGLRTYFFTYSSYYDSIGLSDLASMFSLLINTVYSIVSRMIINEELNASLDQVSNTVILHKPPGQQGEVSRLQFLCGMYAEKVGSFVEGNEKLLDARAAMLGLAQRDHGGASAGAPDGQANGGANTGSNEGGRRSERGQGAGGVRDSRSGRTSALGTRGVRGGAGGYGGRGGSKRQG</sequence>
<keyword evidence="1 4" id="KW-0963">Cytoplasm</keyword>
<dbReference type="GO" id="GO:0033290">
    <property type="term" value="C:eukaryotic 48S preinitiation complex"/>
    <property type="evidence" value="ECO:0007669"/>
    <property type="project" value="UniProtKB-UniRule"/>
</dbReference>
<accession>A0A507CTH4</accession>
<dbReference type="InterPro" id="IPR008905">
    <property type="entry name" value="EIF3C_N_dom"/>
</dbReference>
<name>A0A507CTH4_9FUNG</name>
<feature type="region of interest" description="Disordered" evidence="5">
    <location>
        <begin position="190"/>
        <end position="209"/>
    </location>
</feature>
<dbReference type="PROSITE" id="PS50250">
    <property type="entry name" value="PCI"/>
    <property type="match status" value="1"/>
</dbReference>
<dbReference type="InterPro" id="IPR036390">
    <property type="entry name" value="WH_DNA-bd_sf"/>
</dbReference>
<evidence type="ECO:0000256" key="2">
    <source>
        <dbReference type="ARBA" id="ARBA00022540"/>
    </source>
</evidence>
<feature type="region of interest" description="Disordered" evidence="5">
    <location>
        <begin position="913"/>
        <end position="983"/>
    </location>
</feature>
<gene>
    <name evidence="4" type="primary">NIP1</name>
    <name evidence="7" type="ORF">SeLEV6574_g05610</name>
</gene>
<protein>
    <recommendedName>
        <fullName evidence="4">Eukaryotic translation initiation factor 3 subunit C</fullName>
        <shortName evidence="4">eIF3c</shortName>
    </recommendedName>
    <alternativeName>
        <fullName evidence="4">Eukaryotic translation initiation factor 3 93 kDa subunit homolog</fullName>
        <shortName evidence="4">eIF3 p93</shortName>
    </alternativeName>
    <alternativeName>
        <fullName evidence="4">Translation initiation factor eIF3, p93 subunit homolog</fullName>
    </alternativeName>
</protein>
<dbReference type="GO" id="GO:0003743">
    <property type="term" value="F:translation initiation factor activity"/>
    <property type="evidence" value="ECO:0007669"/>
    <property type="project" value="UniProtKB-UniRule"/>
</dbReference>
<feature type="region of interest" description="Disordered" evidence="5">
    <location>
        <begin position="234"/>
        <end position="318"/>
    </location>
</feature>
<dbReference type="FunFam" id="1.10.10.10:FF:000300">
    <property type="entry name" value="Eukaryotic translation initiation factor 3 subunit C"/>
    <property type="match status" value="1"/>
</dbReference>
<evidence type="ECO:0000256" key="3">
    <source>
        <dbReference type="ARBA" id="ARBA00022917"/>
    </source>
</evidence>
<feature type="region of interest" description="Disordered" evidence="5">
    <location>
        <begin position="1"/>
        <end position="115"/>
    </location>
</feature>
<dbReference type="InterPro" id="IPR027516">
    <property type="entry name" value="EIF3C"/>
</dbReference>
<reference evidence="7 8" key="1">
    <citation type="journal article" date="2019" name="Sci. Rep.">
        <title>Comparative genomics of chytrid fungi reveal insights into the obligate biotrophic and pathogenic lifestyle of Synchytrium endobioticum.</title>
        <authorList>
            <person name="van de Vossenberg B.T.L.H."/>
            <person name="Warris S."/>
            <person name="Nguyen H.D.T."/>
            <person name="van Gent-Pelzer M.P.E."/>
            <person name="Joly D.L."/>
            <person name="van de Geest H.C."/>
            <person name="Bonants P.J.M."/>
            <person name="Smith D.S."/>
            <person name="Levesque C.A."/>
            <person name="van der Lee T.A.J."/>
        </authorList>
    </citation>
    <scope>NUCLEOTIDE SEQUENCE [LARGE SCALE GENOMIC DNA]</scope>
    <source>
        <strain evidence="7 8">LEV6574</strain>
    </source>
</reference>
<dbReference type="Pfam" id="PF01399">
    <property type="entry name" value="PCI"/>
    <property type="match status" value="1"/>
</dbReference>
<evidence type="ECO:0000313" key="8">
    <source>
        <dbReference type="Proteomes" id="UP000320475"/>
    </source>
</evidence>
<dbReference type="GO" id="GO:0016282">
    <property type="term" value="C:eukaryotic 43S preinitiation complex"/>
    <property type="evidence" value="ECO:0007669"/>
    <property type="project" value="UniProtKB-UniRule"/>
</dbReference>
<feature type="compositionally biased region" description="Acidic residues" evidence="5">
    <location>
        <begin position="52"/>
        <end position="78"/>
    </location>
</feature>
<dbReference type="OrthoDB" id="29647at2759"/>
<evidence type="ECO:0000313" key="7">
    <source>
        <dbReference type="EMBL" id="TPX42426.1"/>
    </source>
</evidence>
<comment type="subcellular location">
    <subcellularLocation>
        <location evidence="4">Cytoplasm</location>
    </subcellularLocation>
</comment>
<evidence type="ECO:0000256" key="4">
    <source>
        <dbReference type="HAMAP-Rule" id="MF_03002"/>
    </source>
</evidence>
<comment type="similarity">
    <text evidence="4">Belongs to the eIF-3 subunit C family.</text>
</comment>
<evidence type="ECO:0000256" key="1">
    <source>
        <dbReference type="ARBA" id="ARBA00022490"/>
    </source>
</evidence>
<dbReference type="InterPro" id="IPR058999">
    <property type="entry name" value="EIF3CL_C"/>
</dbReference>
<comment type="caution">
    <text evidence="7">The sequence shown here is derived from an EMBL/GenBank/DDBJ whole genome shotgun (WGS) entry which is preliminary data.</text>
</comment>
<dbReference type="HAMAP" id="MF_03002">
    <property type="entry name" value="eIF3c"/>
    <property type="match status" value="1"/>
</dbReference>
<proteinExistence type="inferred from homology"/>
<dbReference type="PANTHER" id="PTHR13937">
    <property type="entry name" value="EUKARYOTIC TRANSLATION INITATION FACTOR 3, SUBUNIT 8 EIF3S8 -RELATED"/>
    <property type="match status" value="1"/>
</dbReference>
<dbReference type="Proteomes" id="UP000320475">
    <property type="component" value="Unassembled WGS sequence"/>
</dbReference>
<comment type="function">
    <text evidence="4">Component of the eukaryotic translation initiation factor 3 (eIF-3) complex, which is involved in protein synthesis of a specialized repertoire of mRNAs and, together with other initiation factors, stimulates binding of mRNA and methionyl-tRNAi to the 40S ribosome. The eIF-3 complex specifically targets and initiates translation of a subset of mRNAs involved in cell proliferation.</text>
</comment>
<feature type="domain" description="PCI" evidence="6">
    <location>
        <begin position="698"/>
        <end position="870"/>
    </location>
</feature>
<dbReference type="GO" id="GO:0003723">
    <property type="term" value="F:RNA binding"/>
    <property type="evidence" value="ECO:0007669"/>
    <property type="project" value="InterPro"/>
</dbReference>
<evidence type="ECO:0000259" key="6">
    <source>
        <dbReference type="PROSITE" id="PS50250"/>
    </source>
</evidence>
<dbReference type="Pfam" id="PF05470">
    <property type="entry name" value="eIF-3c_N"/>
    <property type="match status" value="1"/>
</dbReference>
<feature type="compositionally biased region" description="Gly residues" evidence="5">
    <location>
        <begin position="965"/>
        <end position="977"/>
    </location>
</feature>
<evidence type="ECO:0000256" key="5">
    <source>
        <dbReference type="SAM" id="MobiDB-lite"/>
    </source>
</evidence>
<dbReference type="EMBL" id="QEAM01000272">
    <property type="protein sequence ID" value="TPX42426.1"/>
    <property type="molecule type" value="Genomic_DNA"/>
</dbReference>
<organism evidence="7 8">
    <name type="scientific">Synchytrium endobioticum</name>
    <dbReference type="NCBI Taxonomy" id="286115"/>
    <lineage>
        <taxon>Eukaryota</taxon>
        <taxon>Fungi</taxon>
        <taxon>Fungi incertae sedis</taxon>
        <taxon>Chytridiomycota</taxon>
        <taxon>Chytridiomycota incertae sedis</taxon>
        <taxon>Chytridiomycetes</taxon>
        <taxon>Synchytriales</taxon>
        <taxon>Synchytriaceae</taxon>
        <taxon>Synchytrium</taxon>
    </lineage>
</organism>